<dbReference type="RefSeq" id="WP_378519539.1">
    <property type="nucleotide sequence ID" value="NZ_CBCSDI010000001.1"/>
</dbReference>
<keyword evidence="2" id="KW-1185">Reference proteome</keyword>
<protein>
    <submittedName>
        <fullName evidence="1">Uncharacterized protein</fullName>
    </submittedName>
</protein>
<dbReference type="Proteomes" id="UP001589698">
    <property type="component" value="Unassembled WGS sequence"/>
</dbReference>
<accession>A0ABV6E442</accession>
<comment type="caution">
    <text evidence="1">The sequence shown here is derived from an EMBL/GenBank/DDBJ whole genome shotgun (WGS) entry which is preliminary data.</text>
</comment>
<organism evidence="1 2">
    <name type="scientific">Nocardioides zeicaulis</name>
    <dbReference type="NCBI Taxonomy" id="1776857"/>
    <lineage>
        <taxon>Bacteria</taxon>
        <taxon>Bacillati</taxon>
        <taxon>Actinomycetota</taxon>
        <taxon>Actinomycetes</taxon>
        <taxon>Propionibacteriales</taxon>
        <taxon>Nocardioidaceae</taxon>
        <taxon>Nocardioides</taxon>
    </lineage>
</organism>
<evidence type="ECO:0000313" key="2">
    <source>
        <dbReference type="Proteomes" id="UP001589698"/>
    </source>
</evidence>
<dbReference type="EMBL" id="JBHLXH010000002">
    <property type="protein sequence ID" value="MFC0223741.1"/>
    <property type="molecule type" value="Genomic_DNA"/>
</dbReference>
<gene>
    <name evidence="1" type="ORF">ACFFJG_14740</name>
</gene>
<reference evidence="1 2" key="1">
    <citation type="submission" date="2024-09" db="EMBL/GenBank/DDBJ databases">
        <authorList>
            <person name="Sun Q."/>
            <person name="Mori K."/>
        </authorList>
    </citation>
    <scope>NUCLEOTIDE SEQUENCE [LARGE SCALE GENOMIC DNA]</scope>
    <source>
        <strain evidence="1 2">CCM 8654</strain>
    </source>
</reference>
<sequence length="56" mass="5671">MGRSARRVVRAGVVLASLACLLIALLLLEATGGHDGWLCEWGIDSDGAGTTISGCG</sequence>
<evidence type="ECO:0000313" key="1">
    <source>
        <dbReference type="EMBL" id="MFC0223741.1"/>
    </source>
</evidence>
<name>A0ABV6E442_9ACTN</name>
<proteinExistence type="predicted"/>